<dbReference type="STRING" id="1149755.A0A2J6SB60"/>
<feature type="compositionally biased region" description="Low complexity" evidence="1">
    <location>
        <begin position="17"/>
        <end position="39"/>
    </location>
</feature>
<dbReference type="AlphaFoldDB" id="A0A2J6SB60"/>
<reference evidence="2 3" key="1">
    <citation type="submission" date="2016-04" db="EMBL/GenBank/DDBJ databases">
        <title>A degradative enzymes factory behind the ericoid mycorrhizal symbiosis.</title>
        <authorList>
            <consortium name="DOE Joint Genome Institute"/>
            <person name="Martino E."/>
            <person name="Morin E."/>
            <person name="Grelet G."/>
            <person name="Kuo A."/>
            <person name="Kohler A."/>
            <person name="Daghino S."/>
            <person name="Barry K."/>
            <person name="Choi C."/>
            <person name="Cichocki N."/>
            <person name="Clum A."/>
            <person name="Copeland A."/>
            <person name="Hainaut M."/>
            <person name="Haridas S."/>
            <person name="Labutti K."/>
            <person name="Lindquist E."/>
            <person name="Lipzen A."/>
            <person name="Khouja H.-R."/>
            <person name="Murat C."/>
            <person name="Ohm R."/>
            <person name="Olson A."/>
            <person name="Spatafora J."/>
            <person name="Veneault-Fourrey C."/>
            <person name="Henrissat B."/>
            <person name="Grigoriev I."/>
            <person name="Martin F."/>
            <person name="Perotto S."/>
        </authorList>
    </citation>
    <scope>NUCLEOTIDE SEQUENCE [LARGE SCALE GENOMIC DNA]</scope>
    <source>
        <strain evidence="2 3">F</strain>
    </source>
</reference>
<dbReference type="EMBL" id="KZ613938">
    <property type="protein sequence ID" value="PMD47990.1"/>
    <property type="molecule type" value="Genomic_DNA"/>
</dbReference>
<protein>
    <submittedName>
        <fullName evidence="2">Uncharacterized protein</fullName>
    </submittedName>
</protein>
<proteinExistence type="predicted"/>
<sequence length="232" mass="25166">MSQKYNAPGNAPPAYDGSSQGGSQISSPPPAHTAYPAAPQSEIYSASPYEQPAQPSQPYPNGFQDPHPPTANGYYGPPQMQQGGGGYYQQPQMGYGPGYGAQGGYGPQGGYYNGGYAPGYGPQGQYMNDRRGGSSGFMEAMLATLEQWRAMESLWIAGKMMDSWNSAGSPDYYGDYYGKQVEDNNHTRLMGRRAQNIRVKPRHQHNGGKDEGKDQVHKWHGVGIASRLVLCQ</sequence>
<evidence type="ECO:0000313" key="2">
    <source>
        <dbReference type="EMBL" id="PMD47990.1"/>
    </source>
</evidence>
<dbReference type="Proteomes" id="UP000235786">
    <property type="component" value="Unassembled WGS sequence"/>
</dbReference>
<evidence type="ECO:0000313" key="3">
    <source>
        <dbReference type="Proteomes" id="UP000235786"/>
    </source>
</evidence>
<organism evidence="2 3">
    <name type="scientific">Hyaloscypha variabilis (strain UAMH 11265 / GT02V1 / F)</name>
    <name type="common">Meliniomyces variabilis</name>
    <dbReference type="NCBI Taxonomy" id="1149755"/>
    <lineage>
        <taxon>Eukaryota</taxon>
        <taxon>Fungi</taxon>
        <taxon>Dikarya</taxon>
        <taxon>Ascomycota</taxon>
        <taxon>Pezizomycotina</taxon>
        <taxon>Leotiomycetes</taxon>
        <taxon>Helotiales</taxon>
        <taxon>Hyaloscyphaceae</taxon>
        <taxon>Hyaloscypha</taxon>
        <taxon>Hyaloscypha variabilis</taxon>
    </lineage>
</organism>
<gene>
    <name evidence="2" type="ORF">L207DRAFT_576752</name>
</gene>
<accession>A0A2J6SB60</accession>
<keyword evidence="3" id="KW-1185">Reference proteome</keyword>
<name>A0A2J6SB60_HYAVF</name>
<dbReference type="OrthoDB" id="10622011at2759"/>
<feature type="compositionally biased region" description="Low complexity" evidence="1">
    <location>
        <begin position="72"/>
        <end position="81"/>
    </location>
</feature>
<feature type="region of interest" description="Disordered" evidence="1">
    <location>
        <begin position="1"/>
        <end position="89"/>
    </location>
</feature>
<evidence type="ECO:0000256" key="1">
    <source>
        <dbReference type="SAM" id="MobiDB-lite"/>
    </source>
</evidence>